<comment type="caution">
    <text evidence="9">The sequence shown here is derived from an EMBL/GenBank/DDBJ whole genome shotgun (WGS) entry which is preliminary data.</text>
</comment>
<keyword evidence="3 7" id="KW-0812">Transmembrane</keyword>
<feature type="transmembrane region" description="Helical" evidence="7">
    <location>
        <begin position="650"/>
        <end position="672"/>
    </location>
</feature>
<evidence type="ECO:0000256" key="1">
    <source>
        <dbReference type="ARBA" id="ARBA00004141"/>
    </source>
</evidence>
<evidence type="ECO:0000313" key="10">
    <source>
        <dbReference type="Proteomes" id="UP000243081"/>
    </source>
</evidence>
<protein>
    <recommendedName>
        <fullName evidence="8">Amino acid permease/ SLC12A domain-containing protein</fullName>
    </recommendedName>
</protein>
<evidence type="ECO:0000256" key="6">
    <source>
        <dbReference type="SAM" id="MobiDB-lite"/>
    </source>
</evidence>
<feature type="compositionally biased region" description="Polar residues" evidence="6">
    <location>
        <begin position="78"/>
        <end position="89"/>
    </location>
</feature>
<evidence type="ECO:0000256" key="3">
    <source>
        <dbReference type="ARBA" id="ARBA00022692"/>
    </source>
</evidence>
<evidence type="ECO:0000256" key="2">
    <source>
        <dbReference type="ARBA" id="ARBA00022448"/>
    </source>
</evidence>
<sequence length="750" mass="83681">MTSQWPDWVQHLLDASHGRDDVALSTLPSIHEPENNETGNGSRSRQSDDVDPLHVARPVLSQDALRLGADPLHVSDPSKPNSWDASNSIQDSRSAITDHSNGLGPGDEPNVVVKRRERRVVVTPSQDRLVHRKLRGIHLSVSIKIIRRVSRRTNMIIKMIAVNATLGTGLYWRGGQILELGGPLSTLLAFLLPGILAWAVMQCITEMLCIWPVPGALSVYVSEFIDPELGIAIGITYWFTTRFTYAASFAALVATAAAEIHYWKQSDKAFDGAVLYFLIPLFLIVLNCFRIDVSAAHFSELKLADANQIYGWFEVISSSIKLLFLSIVICFMVAINVGAGTAHEATGTTYWDHPIEYDETSAGTWFNSLAMSISIASFAYVGVEVVAASALEARWPNANARANTDLSDRSNEELLIGQTLRFSSVYIPVLATLAYVVAGVLASFNIRRGDCRLPRLSWVDSKECNSTSPSNNHTTYGTGSTTSAFVAIAIEAGMPPLDHVFNVFLVFTALTCACTNLYIASRALFGLTARLDDSPDQPVFLRWLAWFGKTNRHRVPMRAMIFSALSFCWVPFLQLHKKSTNISMFIEVLTTMGTDSVIIVWAFECWAFLRYYHCIHKHRAALEALELSQVRRWDQRHYQDYPYRSHMQPFLGYMALAGCLFVLIVANSALMWKRFHPTPFLSTFLLVGHQFRVNSWSGTLLTSLQQFVFFAVCIILKVFRGGSWSLVDLSTADRVADKIRKLHDIRLGAS</sequence>
<gene>
    <name evidence="9" type="ORF">LLEC1_02056</name>
</gene>
<feature type="transmembrane region" description="Helical" evidence="7">
    <location>
        <begin position="243"/>
        <end position="263"/>
    </location>
</feature>
<keyword evidence="4 7" id="KW-1133">Transmembrane helix</keyword>
<feature type="region of interest" description="Disordered" evidence="6">
    <location>
        <begin position="70"/>
        <end position="89"/>
    </location>
</feature>
<evidence type="ECO:0000256" key="5">
    <source>
        <dbReference type="ARBA" id="ARBA00023136"/>
    </source>
</evidence>
<keyword evidence="5 7" id="KW-0472">Membrane</keyword>
<feature type="transmembrane region" description="Helical" evidence="7">
    <location>
        <begin position="369"/>
        <end position="391"/>
    </location>
</feature>
<keyword evidence="2" id="KW-0813">Transport</keyword>
<dbReference type="Gene3D" id="1.20.1740.10">
    <property type="entry name" value="Amino acid/polyamine transporter I"/>
    <property type="match status" value="1"/>
</dbReference>
<comment type="subcellular location">
    <subcellularLocation>
        <location evidence="1">Membrane</location>
        <topology evidence="1">Multi-pass membrane protein</topology>
    </subcellularLocation>
</comment>
<dbReference type="InterPro" id="IPR004841">
    <property type="entry name" value="AA-permease/SLC12A_dom"/>
</dbReference>
<feature type="domain" description="Amino acid permease/ SLC12A" evidence="8">
    <location>
        <begin position="431"/>
        <end position="671"/>
    </location>
</feature>
<dbReference type="GO" id="GO:0016020">
    <property type="term" value="C:membrane"/>
    <property type="evidence" value="ECO:0007669"/>
    <property type="project" value="UniProtKB-SubCell"/>
</dbReference>
<feature type="transmembrane region" description="Helical" evidence="7">
    <location>
        <begin position="582"/>
        <end position="609"/>
    </location>
</feature>
<feature type="region of interest" description="Disordered" evidence="6">
    <location>
        <begin position="27"/>
        <end position="50"/>
    </location>
</feature>
<evidence type="ECO:0000256" key="7">
    <source>
        <dbReference type="SAM" id="Phobius"/>
    </source>
</evidence>
<keyword evidence="10" id="KW-1185">Reference proteome</keyword>
<feature type="domain" description="Amino acid permease/ SLC12A" evidence="8">
    <location>
        <begin position="159"/>
        <end position="397"/>
    </location>
</feature>
<evidence type="ECO:0000259" key="8">
    <source>
        <dbReference type="Pfam" id="PF00324"/>
    </source>
</evidence>
<feature type="transmembrane region" description="Helical" evidence="7">
    <location>
        <begin position="309"/>
        <end position="335"/>
    </location>
</feature>
<feature type="transmembrane region" description="Helical" evidence="7">
    <location>
        <begin position="500"/>
        <end position="520"/>
    </location>
</feature>
<dbReference type="EMBL" id="LUKN01001746">
    <property type="protein sequence ID" value="OAR00330.1"/>
    <property type="molecule type" value="Genomic_DNA"/>
</dbReference>
<dbReference type="OMA" id="DYPYRSH"/>
<feature type="transmembrane region" description="Helical" evidence="7">
    <location>
        <begin position="559"/>
        <end position="576"/>
    </location>
</feature>
<dbReference type="GO" id="GO:0055085">
    <property type="term" value="P:transmembrane transport"/>
    <property type="evidence" value="ECO:0007669"/>
    <property type="project" value="InterPro"/>
</dbReference>
<feature type="transmembrane region" description="Helical" evidence="7">
    <location>
        <begin position="184"/>
        <end position="201"/>
    </location>
</feature>
<evidence type="ECO:0000256" key="4">
    <source>
        <dbReference type="ARBA" id="ARBA00022989"/>
    </source>
</evidence>
<feature type="transmembrane region" description="Helical" evidence="7">
    <location>
        <begin position="425"/>
        <end position="446"/>
    </location>
</feature>
<dbReference type="OrthoDB" id="3900342at2759"/>
<dbReference type="PANTHER" id="PTHR43495:SF5">
    <property type="entry name" value="GAMMA-AMINOBUTYRIC ACID PERMEASE"/>
    <property type="match status" value="1"/>
</dbReference>
<proteinExistence type="predicted"/>
<reference evidence="9 10" key="1">
    <citation type="submission" date="2016-03" db="EMBL/GenBank/DDBJ databases">
        <title>Fine-scale spatial genetic structure of a fungal parasite of coffee scale insects.</title>
        <authorList>
            <person name="Jackson D."/>
            <person name="Zemenick K.A."/>
            <person name="Malloure B."/>
            <person name="Quandt C.A."/>
            <person name="James T.Y."/>
        </authorList>
    </citation>
    <scope>NUCLEOTIDE SEQUENCE [LARGE SCALE GENOMIC DNA]</scope>
    <source>
        <strain evidence="9 10">UM487</strain>
    </source>
</reference>
<dbReference type="Pfam" id="PF00324">
    <property type="entry name" value="AA_permease"/>
    <property type="match status" value="2"/>
</dbReference>
<accession>A0A179IEX1</accession>
<feature type="transmembrane region" description="Helical" evidence="7">
    <location>
        <begin position="700"/>
        <end position="719"/>
    </location>
</feature>
<feature type="transmembrane region" description="Helical" evidence="7">
    <location>
        <begin position="155"/>
        <end position="172"/>
    </location>
</feature>
<feature type="transmembrane region" description="Helical" evidence="7">
    <location>
        <begin position="269"/>
        <end position="289"/>
    </location>
</feature>
<name>A0A179IEX1_CORDF</name>
<organism evidence="9 10">
    <name type="scientific">Cordyceps confragosa</name>
    <name type="common">Lecanicillium lecanii</name>
    <dbReference type="NCBI Taxonomy" id="2714763"/>
    <lineage>
        <taxon>Eukaryota</taxon>
        <taxon>Fungi</taxon>
        <taxon>Dikarya</taxon>
        <taxon>Ascomycota</taxon>
        <taxon>Pezizomycotina</taxon>
        <taxon>Sordariomycetes</taxon>
        <taxon>Hypocreomycetidae</taxon>
        <taxon>Hypocreales</taxon>
        <taxon>Cordycipitaceae</taxon>
        <taxon>Akanthomyces</taxon>
    </lineage>
</organism>
<dbReference type="PANTHER" id="PTHR43495">
    <property type="entry name" value="GABA PERMEASE"/>
    <property type="match status" value="1"/>
</dbReference>
<evidence type="ECO:0000313" key="9">
    <source>
        <dbReference type="EMBL" id="OAR00330.1"/>
    </source>
</evidence>
<dbReference type="Proteomes" id="UP000243081">
    <property type="component" value="Unassembled WGS sequence"/>
</dbReference>
<dbReference type="AlphaFoldDB" id="A0A179IEX1"/>